<proteinExistence type="predicted"/>
<sequence>MDGVCSTSITGDGKDRLEVVGFSIDVVSLISRLRKKICHADIIRVPELKENKPPMSISPILTPQAMDQDNQRFNYPFPGSSSVSEESPSSSPRPASFKGKGKQEFVP</sequence>
<organism evidence="2 3">
    <name type="scientific">Miscanthus lutarioriparius</name>
    <dbReference type="NCBI Taxonomy" id="422564"/>
    <lineage>
        <taxon>Eukaryota</taxon>
        <taxon>Viridiplantae</taxon>
        <taxon>Streptophyta</taxon>
        <taxon>Embryophyta</taxon>
        <taxon>Tracheophyta</taxon>
        <taxon>Spermatophyta</taxon>
        <taxon>Magnoliopsida</taxon>
        <taxon>Liliopsida</taxon>
        <taxon>Poales</taxon>
        <taxon>Poaceae</taxon>
        <taxon>PACMAD clade</taxon>
        <taxon>Panicoideae</taxon>
        <taxon>Andropogonodae</taxon>
        <taxon>Andropogoneae</taxon>
        <taxon>Saccharinae</taxon>
        <taxon>Miscanthus</taxon>
    </lineage>
</organism>
<feature type="compositionally biased region" description="Low complexity" evidence="1">
    <location>
        <begin position="76"/>
        <end position="96"/>
    </location>
</feature>
<gene>
    <name evidence="2" type="ORF">NCGR_LOCUS36399</name>
</gene>
<feature type="region of interest" description="Disordered" evidence="1">
    <location>
        <begin position="65"/>
        <end position="107"/>
    </location>
</feature>
<reference evidence="2" key="1">
    <citation type="submission" date="2020-10" db="EMBL/GenBank/DDBJ databases">
        <authorList>
            <person name="Han B."/>
            <person name="Lu T."/>
            <person name="Zhao Q."/>
            <person name="Huang X."/>
            <person name="Zhao Y."/>
        </authorList>
    </citation>
    <scope>NUCLEOTIDE SEQUENCE</scope>
</reference>
<dbReference type="InterPro" id="IPR042885">
    <property type="entry name" value="HIPP47/16"/>
</dbReference>
<dbReference type="Proteomes" id="UP000604825">
    <property type="component" value="Unassembled WGS sequence"/>
</dbReference>
<evidence type="ECO:0000256" key="1">
    <source>
        <dbReference type="SAM" id="MobiDB-lite"/>
    </source>
</evidence>
<evidence type="ECO:0000313" key="2">
    <source>
        <dbReference type="EMBL" id="CAD6252752.1"/>
    </source>
</evidence>
<dbReference type="EMBL" id="CAJGYO010000009">
    <property type="protein sequence ID" value="CAD6252752.1"/>
    <property type="molecule type" value="Genomic_DNA"/>
</dbReference>
<dbReference type="OrthoDB" id="692882at2759"/>
<protein>
    <submittedName>
        <fullName evidence="2">Uncharacterized protein</fullName>
    </submittedName>
</protein>
<dbReference type="PANTHER" id="PTHR46932">
    <property type="entry name" value="HEAVY METAL-ASSOCIATED ISOPRENYLATED PLANT PROTEIN 47"/>
    <property type="match status" value="1"/>
</dbReference>
<accession>A0A811PXH8</accession>
<dbReference type="AlphaFoldDB" id="A0A811PXH8"/>
<comment type="caution">
    <text evidence="2">The sequence shown here is derived from an EMBL/GenBank/DDBJ whole genome shotgun (WGS) entry which is preliminary data.</text>
</comment>
<dbReference type="Gene3D" id="3.30.70.100">
    <property type="match status" value="1"/>
</dbReference>
<evidence type="ECO:0000313" key="3">
    <source>
        <dbReference type="Proteomes" id="UP000604825"/>
    </source>
</evidence>
<keyword evidence="3" id="KW-1185">Reference proteome</keyword>
<name>A0A811PXH8_9POAL</name>
<dbReference type="PANTHER" id="PTHR46932:SF20">
    <property type="entry name" value="HMA DOMAIN-CONTAINING PROTEIN"/>
    <property type="match status" value="1"/>
</dbReference>